<dbReference type="RefSeq" id="WP_208633000.1">
    <property type="nucleotide sequence ID" value="NZ_CP059319.1"/>
</dbReference>
<reference evidence="12" key="2">
    <citation type="submission" date="2021-04" db="EMBL/GenBank/DDBJ databases">
        <title>Isolation and genomic analysis of the ibuprofen-degrading bacterium Sphingomonas strain MPO218.</title>
        <authorList>
            <person name="Aulestia M."/>
            <person name="Flores A."/>
            <person name="Mangas E.L."/>
            <person name="Perez-Pulido A.J."/>
            <person name="Santero E."/>
            <person name="Camacho E.M."/>
        </authorList>
    </citation>
    <scope>NUCLEOTIDE SEQUENCE</scope>
    <source>
        <strain evidence="12">MPO218</strain>
    </source>
</reference>
<keyword evidence="8" id="KW-0862">Zinc</keyword>
<dbReference type="InterPro" id="IPR036977">
    <property type="entry name" value="DNA_primase_Znf_CHC2"/>
</dbReference>
<evidence type="ECO:0000259" key="11">
    <source>
        <dbReference type="SMART" id="SM00493"/>
    </source>
</evidence>
<dbReference type="InterPro" id="IPR050219">
    <property type="entry name" value="DnaG_primase"/>
</dbReference>
<keyword evidence="2" id="KW-0639">Primosome</keyword>
<protein>
    <submittedName>
        <fullName evidence="12">Toprim domain-containing protein</fullName>
    </submittedName>
</protein>
<keyword evidence="9" id="KW-0804">Transcription</keyword>
<dbReference type="InterPro" id="IPR006171">
    <property type="entry name" value="TOPRIM_dom"/>
</dbReference>
<dbReference type="GO" id="GO:0008270">
    <property type="term" value="F:zinc ion binding"/>
    <property type="evidence" value="ECO:0007669"/>
    <property type="project" value="UniProtKB-KW"/>
</dbReference>
<keyword evidence="7" id="KW-0863">Zinc-finger</keyword>
<accession>A0A975D305</accession>
<dbReference type="CDD" id="cd01029">
    <property type="entry name" value="TOPRIM_primases"/>
    <property type="match status" value="1"/>
</dbReference>
<evidence type="ECO:0000313" key="13">
    <source>
        <dbReference type="Proteomes" id="UP000664914"/>
    </source>
</evidence>
<evidence type="ECO:0000256" key="2">
    <source>
        <dbReference type="ARBA" id="ARBA00022515"/>
    </source>
</evidence>
<dbReference type="Proteomes" id="UP000664914">
    <property type="component" value="Chromosome"/>
</dbReference>
<dbReference type="InterPro" id="IPR002694">
    <property type="entry name" value="Znf_CHC2"/>
</dbReference>
<keyword evidence="6" id="KW-0479">Metal-binding</keyword>
<dbReference type="PANTHER" id="PTHR30313:SF2">
    <property type="entry name" value="DNA PRIMASE"/>
    <property type="match status" value="1"/>
</dbReference>
<evidence type="ECO:0000259" key="10">
    <source>
        <dbReference type="SMART" id="SM00400"/>
    </source>
</evidence>
<reference evidence="12" key="1">
    <citation type="submission" date="2020-07" db="EMBL/GenBank/DDBJ databases">
        <authorList>
            <person name="Camacho E."/>
        </authorList>
    </citation>
    <scope>NUCLEOTIDE SEQUENCE</scope>
    <source>
        <strain evidence="12">MPO218</strain>
    </source>
</reference>
<feature type="domain" description="Zinc finger CHC2-type" evidence="10">
    <location>
        <begin position="51"/>
        <end position="105"/>
    </location>
</feature>
<dbReference type="SUPFAM" id="SSF57783">
    <property type="entry name" value="Zinc beta-ribbon"/>
    <property type="match status" value="1"/>
</dbReference>
<evidence type="ECO:0000256" key="7">
    <source>
        <dbReference type="ARBA" id="ARBA00022771"/>
    </source>
</evidence>
<dbReference type="GO" id="GO:0000428">
    <property type="term" value="C:DNA-directed RNA polymerase complex"/>
    <property type="evidence" value="ECO:0007669"/>
    <property type="project" value="UniProtKB-KW"/>
</dbReference>
<keyword evidence="1" id="KW-0240">DNA-directed RNA polymerase</keyword>
<dbReference type="AlphaFoldDB" id="A0A975D305"/>
<dbReference type="GO" id="GO:0006269">
    <property type="term" value="P:DNA replication, synthesis of primer"/>
    <property type="evidence" value="ECO:0007669"/>
    <property type="project" value="UniProtKB-KW"/>
</dbReference>
<evidence type="ECO:0000256" key="5">
    <source>
        <dbReference type="ARBA" id="ARBA00022705"/>
    </source>
</evidence>
<evidence type="ECO:0000313" key="12">
    <source>
        <dbReference type="EMBL" id="QTH21977.1"/>
    </source>
</evidence>
<organism evidence="12 13">
    <name type="scientific">Rhizorhabdus wittichii</name>
    <dbReference type="NCBI Taxonomy" id="160791"/>
    <lineage>
        <taxon>Bacteria</taxon>
        <taxon>Pseudomonadati</taxon>
        <taxon>Pseudomonadota</taxon>
        <taxon>Alphaproteobacteria</taxon>
        <taxon>Sphingomonadales</taxon>
        <taxon>Sphingomonadaceae</taxon>
        <taxon>Rhizorhabdus</taxon>
    </lineage>
</organism>
<dbReference type="Pfam" id="PF13362">
    <property type="entry name" value="Toprim_3"/>
    <property type="match status" value="1"/>
</dbReference>
<name>A0A975D305_9SPHN</name>
<proteinExistence type="predicted"/>
<dbReference type="PANTHER" id="PTHR30313">
    <property type="entry name" value="DNA PRIMASE"/>
    <property type="match status" value="1"/>
</dbReference>
<dbReference type="Gene3D" id="3.90.580.10">
    <property type="entry name" value="Zinc finger, CHC2-type domain"/>
    <property type="match status" value="1"/>
</dbReference>
<dbReference type="GO" id="GO:0003677">
    <property type="term" value="F:DNA binding"/>
    <property type="evidence" value="ECO:0007669"/>
    <property type="project" value="InterPro"/>
</dbReference>
<dbReference type="GO" id="GO:1990077">
    <property type="term" value="C:primosome complex"/>
    <property type="evidence" value="ECO:0007669"/>
    <property type="project" value="UniProtKB-KW"/>
</dbReference>
<evidence type="ECO:0000256" key="1">
    <source>
        <dbReference type="ARBA" id="ARBA00022478"/>
    </source>
</evidence>
<dbReference type="Pfam" id="PF23639">
    <property type="entry name" value="DUF7146"/>
    <property type="match status" value="1"/>
</dbReference>
<gene>
    <name evidence="12" type="ORF">HRJ34_00085</name>
</gene>
<sequence length="334" mass="36256">MSQRGQDSGRYRRNAEQEAARRRAIDDAASRYNITDLVARTRAVRRAGRAHVALCAFHHERSPSMHLYDSQGRYHCFGCGADGDVIDYVMRTERLGFFDALRFLGAADLPEVDPAQRAVAAAEDEAERQEAIAEARAIWNSASPAARTPAEAYARSRGIVAALPPSIRFGRTYAWRDRDTGELGPSHSAMIGGVVDAAGALIGLQRIFIKDDGSAKLWGKRSKRSLGRVRGGALRLGPPASEVILCEGPEDGLTLMQELPGRSVWVALGTDMMPAIELPLPITKVTLAGDNDAAGQAAIERAGLALEGRGYAVGTMFPRRGFKDFNDQLRGIRQ</sequence>
<dbReference type="SMART" id="SM00493">
    <property type="entry name" value="TOPRIM"/>
    <property type="match status" value="1"/>
</dbReference>
<dbReference type="InterPro" id="IPR055570">
    <property type="entry name" value="DUF7146"/>
</dbReference>
<evidence type="ECO:0000256" key="6">
    <source>
        <dbReference type="ARBA" id="ARBA00022723"/>
    </source>
</evidence>
<dbReference type="InterPro" id="IPR034154">
    <property type="entry name" value="TOPRIM_DnaG/twinkle"/>
</dbReference>
<dbReference type="GO" id="GO:0005737">
    <property type="term" value="C:cytoplasm"/>
    <property type="evidence" value="ECO:0007669"/>
    <property type="project" value="TreeGrafter"/>
</dbReference>
<evidence type="ECO:0000256" key="8">
    <source>
        <dbReference type="ARBA" id="ARBA00022833"/>
    </source>
</evidence>
<keyword evidence="4" id="KW-0548">Nucleotidyltransferase</keyword>
<keyword evidence="5" id="KW-0235">DNA replication</keyword>
<dbReference type="Gene3D" id="3.40.1360.10">
    <property type="match status" value="1"/>
</dbReference>
<evidence type="ECO:0000256" key="3">
    <source>
        <dbReference type="ARBA" id="ARBA00022679"/>
    </source>
</evidence>
<dbReference type="GO" id="GO:0003899">
    <property type="term" value="F:DNA-directed RNA polymerase activity"/>
    <property type="evidence" value="ECO:0007669"/>
    <property type="project" value="InterPro"/>
</dbReference>
<evidence type="ECO:0000256" key="4">
    <source>
        <dbReference type="ARBA" id="ARBA00022695"/>
    </source>
</evidence>
<keyword evidence="3" id="KW-0808">Transferase</keyword>
<evidence type="ECO:0000256" key="9">
    <source>
        <dbReference type="ARBA" id="ARBA00023163"/>
    </source>
</evidence>
<dbReference type="EMBL" id="CP059319">
    <property type="protein sequence ID" value="QTH21977.1"/>
    <property type="molecule type" value="Genomic_DNA"/>
</dbReference>
<dbReference type="SMART" id="SM00400">
    <property type="entry name" value="ZnF_CHCC"/>
    <property type="match status" value="1"/>
</dbReference>
<dbReference type="Pfam" id="PF01807">
    <property type="entry name" value="Zn_ribbon_DnaG"/>
    <property type="match status" value="1"/>
</dbReference>
<feature type="domain" description="Toprim" evidence="11">
    <location>
        <begin position="241"/>
        <end position="311"/>
    </location>
</feature>